<reference evidence="3" key="1">
    <citation type="submission" date="2017-06" db="EMBL/GenBank/DDBJ databases">
        <title>Capnocytophaga spp. assemblies.</title>
        <authorList>
            <person name="Gulvik C.A."/>
        </authorList>
    </citation>
    <scope>NUCLEOTIDE SEQUENCE [LARGE SCALE GENOMIC DNA]</scope>
    <source>
        <strain evidence="3">H4486</strain>
    </source>
</reference>
<dbReference type="SUPFAM" id="SSF143422">
    <property type="entry name" value="Transposase IS200-like"/>
    <property type="match status" value="1"/>
</dbReference>
<dbReference type="InterPro" id="IPR052715">
    <property type="entry name" value="RAYT_transposase"/>
</dbReference>
<name>A0A250F6N4_CAPSP</name>
<dbReference type="Gene3D" id="3.30.70.1290">
    <property type="entry name" value="Transposase IS200-like"/>
    <property type="match status" value="1"/>
</dbReference>
<accession>A0A250F6N4</accession>
<evidence type="ECO:0000313" key="2">
    <source>
        <dbReference type="EMBL" id="ATA79646.1"/>
    </source>
</evidence>
<dbReference type="InterPro" id="IPR002686">
    <property type="entry name" value="Transposase_17"/>
</dbReference>
<dbReference type="EMBL" id="CP022383">
    <property type="protein sequence ID" value="ATA79646.1"/>
    <property type="molecule type" value="Genomic_DNA"/>
</dbReference>
<dbReference type="RefSeq" id="WP_095901531.1">
    <property type="nucleotide sequence ID" value="NZ_CP022383.1"/>
</dbReference>
<dbReference type="PANTHER" id="PTHR36966:SF1">
    <property type="entry name" value="REP-ASSOCIATED TYROSINE TRANSPOSASE"/>
    <property type="match status" value="1"/>
</dbReference>
<proteinExistence type="predicted"/>
<dbReference type="GO" id="GO:0004803">
    <property type="term" value="F:transposase activity"/>
    <property type="evidence" value="ECO:0007669"/>
    <property type="project" value="InterPro"/>
</dbReference>
<dbReference type="SMART" id="SM01321">
    <property type="entry name" value="Y1_Tnp"/>
    <property type="match status" value="1"/>
</dbReference>
<feature type="domain" description="Transposase IS200-like" evidence="1">
    <location>
        <begin position="22"/>
        <end position="180"/>
    </location>
</feature>
<evidence type="ECO:0000313" key="3">
    <source>
        <dbReference type="Proteomes" id="UP000217334"/>
    </source>
</evidence>
<organism evidence="2 3">
    <name type="scientific">Capnocytophaga sputigena</name>
    <dbReference type="NCBI Taxonomy" id="1019"/>
    <lineage>
        <taxon>Bacteria</taxon>
        <taxon>Pseudomonadati</taxon>
        <taxon>Bacteroidota</taxon>
        <taxon>Flavobacteriia</taxon>
        <taxon>Flavobacteriales</taxon>
        <taxon>Flavobacteriaceae</taxon>
        <taxon>Capnocytophaga</taxon>
    </lineage>
</organism>
<protein>
    <recommendedName>
        <fullName evidence="1">Transposase IS200-like domain-containing protein</fullName>
    </recommendedName>
</protein>
<sequence>MIKFDPFIHHRHSTRLNNYDYSQQGLYFITICCKDGFSFFGEIKEGEMYLSKIGEIAYNEWLKTELIRDNIKLYSFVIMPNHFHAIVEILYQNTTYTNKNNFSSPSNTIGSIVRGYKGATSHLVNDNNLWGNLPNLEFYRSSNSSVFTEKTPTLWQRNYHDHIIRNYDSFKKITDYIINNPKNWDKDCFYQ</sequence>
<dbReference type="InterPro" id="IPR036515">
    <property type="entry name" value="Transposase_17_sf"/>
</dbReference>
<dbReference type="PANTHER" id="PTHR36966">
    <property type="entry name" value="REP-ASSOCIATED TYROSINE TRANSPOSASE"/>
    <property type="match status" value="1"/>
</dbReference>
<gene>
    <name evidence="2" type="ORF">CGC59_08130</name>
</gene>
<dbReference type="AlphaFoldDB" id="A0A250F6N4"/>
<dbReference type="GO" id="GO:0006313">
    <property type="term" value="P:DNA transposition"/>
    <property type="evidence" value="ECO:0007669"/>
    <property type="project" value="InterPro"/>
</dbReference>
<dbReference type="GO" id="GO:0043565">
    <property type="term" value="F:sequence-specific DNA binding"/>
    <property type="evidence" value="ECO:0007669"/>
    <property type="project" value="TreeGrafter"/>
</dbReference>
<dbReference type="Proteomes" id="UP000217334">
    <property type="component" value="Chromosome"/>
</dbReference>
<evidence type="ECO:0000259" key="1">
    <source>
        <dbReference type="SMART" id="SM01321"/>
    </source>
</evidence>